<comment type="subcellular location">
    <subcellularLocation>
        <location evidence="1">Cell membrane</location>
        <topology evidence="1">Multi-pass membrane protein</topology>
    </subcellularLocation>
</comment>
<organism evidence="11 12">
    <name type="scientific">Lapillicoccus jejuensis</name>
    <dbReference type="NCBI Taxonomy" id="402171"/>
    <lineage>
        <taxon>Bacteria</taxon>
        <taxon>Bacillati</taxon>
        <taxon>Actinomycetota</taxon>
        <taxon>Actinomycetes</taxon>
        <taxon>Micrococcales</taxon>
        <taxon>Intrasporangiaceae</taxon>
        <taxon>Lapillicoccus</taxon>
    </lineage>
</organism>
<keyword evidence="6" id="KW-0769">Symport</keyword>
<dbReference type="OrthoDB" id="9764416at2"/>
<feature type="transmembrane region" description="Helical" evidence="10">
    <location>
        <begin position="318"/>
        <end position="347"/>
    </location>
</feature>
<keyword evidence="12" id="KW-1185">Reference proteome</keyword>
<dbReference type="Pfam" id="PF00474">
    <property type="entry name" value="SSF"/>
    <property type="match status" value="1"/>
</dbReference>
<keyword evidence="5 10" id="KW-0812">Transmembrane</keyword>
<dbReference type="PANTHER" id="PTHR48086:SF6">
    <property type="entry name" value="CATION_ACETATE SYMPORTER ACTP"/>
    <property type="match status" value="1"/>
</dbReference>
<gene>
    <name evidence="11" type="ORF">FB458_0956</name>
</gene>
<dbReference type="Proteomes" id="UP000317893">
    <property type="component" value="Unassembled WGS sequence"/>
</dbReference>
<feature type="transmembrane region" description="Helical" evidence="10">
    <location>
        <begin position="74"/>
        <end position="96"/>
    </location>
</feature>
<dbReference type="InterPro" id="IPR050277">
    <property type="entry name" value="Sodium:Solute_Symporter"/>
</dbReference>
<keyword evidence="4" id="KW-1003">Cell membrane</keyword>
<proteinExistence type="inferred from homology"/>
<feature type="transmembrane region" description="Helical" evidence="10">
    <location>
        <begin position="230"/>
        <end position="254"/>
    </location>
</feature>
<comment type="similarity">
    <text evidence="2 9">Belongs to the sodium:solute symporter (SSF) (TC 2.A.21) family.</text>
</comment>
<dbReference type="InterPro" id="IPR001734">
    <property type="entry name" value="Na/solute_symporter"/>
</dbReference>
<dbReference type="GO" id="GO:0005886">
    <property type="term" value="C:plasma membrane"/>
    <property type="evidence" value="ECO:0007669"/>
    <property type="project" value="UniProtKB-SubCell"/>
</dbReference>
<dbReference type="Gene3D" id="1.20.1730.10">
    <property type="entry name" value="Sodium/glucose cotransporter"/>
    <property type="match status" value="1"/>
</dbReference>
<dbReference type="CDD" id="cd11480">
    <property type="entry name" value="SLC5sbd_u4"/>
    <property type="match status" value="1"/>
</dbReference>
<feature type="transmembrane region" description="Helical" evidence="10">
    <location>
        <begin position="183"/>
        <end position="202"/>
    </location>
</feature>
<feature type="transmembrane region" description="Helical" evidence="10">
    <location>
        <begin position="430"/>
        <end position="451"/>
    </location>
</feature>
<evidence type="ECO:0000256" key="3">
    <source>
        <dbReference type="ARBA" id="ARBA00022448"/>
    </source>
</evidence>
<evidence type="ECO:0000256" key="4">
    <source>
        <dbReference type="ARBA" id="ARBA00022475"/>
    </source>
</evidence>
<evidence type="ECO:0000256" key="1">
    <source>
        <dbReference type="ARBA" id="ARBA00004651"/>
    </source>
</evidence>
<dbReference type="GO" id="GO:0015123">
    <property type="term" value="F:acetate transmembrane transporter activity"/>
    <property type="evidence" value="ECO:0007669"/>
    <property type="project" value="TreeGrafter"/>
</dbReference>
<accession>A0A542DXT7</accession>
<keyword evidence="8 10" id="KW-0472">Membrane</keyword>
<evidence type="ECO:0000313" key="11">
    <source>
        <dbReference type="EMBL" id="TQJ07885.1"/>
    </source>
</evidence>
<feature type="transmembrane region" description="Helical" evidence="10">
    <location>
        <begin position="368"/>
        <end position="391"/>
    </location>
</feature>
<reference evidence="11 12" key="1">
    <citation type="submission" date="2019-06" db="EMBL/GenBank/DDBJ databases">
        <title>Sequencing the genomes of 1000 actinobacteria strains.</title>
        <authorList>
            <person name="Klenk H.-P."/>
        </authorList>
    </citation>
    <scope>NUCLEOTIDE SEQUENCE [LARGE SCALE GENOMIC DNA]</scope>
    <source>
        <strain evidence="11 12">DSM 18607</strain>
    </source>
</reference>
<dbReference type="GO" id="GO:0006847">
    <property type="term" value="P:plasma membrane acetate transport"/>
    <property type="evidence" value="ECO:0007669"/>
    <property type="project" value="TreeGrafter"/>
</dbReference>
<evidence type="ECO:0000256" key="5">
    <source>
        <dbReference type="ARBA" id="ARBA00022692"/>
    </source>
</evidence>
<feature type="transmembrane region" description="Helical" evidence="10">
    <location>
        <begin position="116"/>
        <end position="133"/>
    </location>
</feature>
<keyword evidence="7 10" id="KW-1133">Transmembrane helix</keyword>
<feature type="transmembrane region" description="Helical" evidence="10">
    <location>
        <begin position="463"/>
        <end position="481"/>
    </location>
</feature>
<comment type="caution">
    <text evidence="11">The sequence shown here is derived from an EMBL/GenBank/DDBJ whole genome shotgun (WGS) entry which is preliminary data.</text>
</comment>
<evidence type="ECO:0000256" key="7">
    <source>
        <dbReference type="ARBA" id="ARBA00022989"/>
    </source>
</evidence>
<feature type="transmembrane region" description="Helical" evidence="10">
    <location>
        <begin position="266"/>
        <end position="286"/>
    </location>
</feature>
<evidence type="ECO:0000256" key="10">
    <source>
        <dbReference type="SAM" id="Phobius"/>
    </source>
</evidence>
<evidence type="ECO:0000256" key="9">
    <source>
        <dbReference type="RuleBase" id="RU362091"/>
    </source>
</evidence>
<feature type="transmembrane region" description="Helical" evidence="10">
    <location>
        <begin position="153"/>
        <end position="171"/>
    </location>
</feature>
<feature type="transmembrane region" description="Helical" evidence="10">
    <location>
        <begin position="397"/>
        <end position="418"/>
    </location>
</feature>
<keyword evidence="3" id="KW-0813">Transport</keyword>
<evidence type="ECO:0000256" key="2">
    <source>
        <dbReference type="ARBA" id="ARBA00006434"/>
    </source>
</evidence>
<dbReference type="GO" id="GO:0015293">
    <property type="term" value="F:symporter activity"/>
    <property type="evidence" value="ECO:0007669"/>
    <property type="project" value="UniProtKB-KW"/>
</dbReference>
<sequence length="522" mass="53459">MRSPGAVVAVTLVCLVTLAVGAFGLRLSRTTSDFYVAGRSVSARWNASAISGEYLSAASFLGVAGLVFSLGADMLWFPVGYTVGYLVLLVLVAAPLRRSGAYTLPDFAELRLQSRGIRLLASVLVVGIGWLYLLPQFQGAGLALATVTGAPPYLGNVVVALVVLASVAAGGMRSITLVQAVQYWIKLTAIAVPAFVLMLVWARNGHPLPAAEGGWEGALAGFGAREHPTYATYSTLLALCLGTMGLPHVLVRFYTNPDGPSARRTTLIVIALLGAFYVVTPVYGVLGRVYVPTLPDGLRADAVTLLVPEAVSPGTLGALLSAVLAGGAFAAFLSTASGLTVSVAGVLDQDLLGARMRRTTGGDVPPARTFRLSAVVAVAVPAVASLVGVSTSLADTVGLAFAVAASTFCPLLILGVWWRRLSVTGAAAGLLTGGTLALAATVATVAGVASGRGWAGALLAQPAAWTMPTATLVMVLVSLATPGRVPPGTARTLVRLHVPEDVLAATRGRRADADEGGALSRR</sequence>
<dbReference type="RefSeq" id="WP_141847221.1">
    <property type="nucleotide sequence ID" value="NZ_BAAAPR010000017.1"/>
</dbReference>
<evidence type="ECO:0000256" key="8">
    <source>
        <dbReference type="ARBA" id="ARBA00023136"/>
    </source>
</evidence>
<protein>
    <submittedName>
        <fullName evidence="11">Cation/acetate symporter</fullName>
    </submittedName>
</protein>
<dbReference type="AlphaFoldDB" id="A0A542DXT7"/>
<dbReference type="PANTHER" id="PTHR48086">
    <property type="entry name" value="SODIUM/PROLINE SYMPORTER-RELATED"/>
    <property type="match status" value="1"/>
</dbReference>
<dbReference type="EMBL" id="VFMN01000001">
    <property type="protein sequence ID" value="TQJ07885.1"/>
    <property type="molecule type" value="Genomic_DNA"/>
</dbReference>
<dbReference type="InterPro" id="IPR038377">
    <property type="entry name" value="Na/Glc_symporter_sf"/>
</dbReference>
<evidence type="ECO:0000313" key="12">
    <source>
        <dbReference type="Proteomes" id="UP000317893"/>
    </source>
</evidence>
<feature type="transmembrane region" description="Helical" evidence="10">
    <location>
        <begin position="6"/>
        <end position="25"/>
    </location>
</feature>
<evidence type="ECO:0000256" key="6">
    <source>
        <dbReference type="ARBA" id="ARBA00022847"/>
    </source>
</evidence>
<name>A0A542DXT7_9MICO</name>
<dbReference type="PROSITE" id="PS50283">
    <property type="entry name" value="NA_SOLUT_SYMP_3"/>
    <property type="match status" value="1"/>
</dbReference>
<feature type="transmembrane region" description="Helical" evidence="10">
    <location>
        <begin position="45"/>
        <end position="68"/>
    </location>
</feature>